<evidence type="ECO:0000313" key="2">
    <source>
        <dbReference type="Proteomes" id="UP001596378"/>
    </source>
</evidence>
<gene>
    <name evidence="1" type="ORF">ACFQMJ_05220</name>
</gene>
<organism evidence="1 2">
    <name type="scientific">Cohnella cellulosilytica</name>
    <dbReference type="NCBI Taxonomy" id="986710"/>
    <lineage>
        <taxon>Bacteria</taxon>
        <taxon>Bacillati</taxon>
        <taxon>Bacillota</taxon>
        <taxon>Bacilli</taxon>
        <taxon>Bacillales</taxon>
        <taxon>Paenibacillaceae</taxon>
        <taxon>Cohnella</taxon>
    </lineage>
</organism>
<accession>A0ABW2F7Q6</accession>
<keyword evidence="2" id="KW-1185">Reference proteome</keyword>
<reference evidence="2" key="1">
    <citation type="journal article" date="2019" name="Int. J. Syst. Evol. Microbiol.">
        <title>The Global Catalogue of Microorganisms (GCM) 10K type strain sequencing project: providing services to taxonomists for standard genome sequencing and annotation.</title>
        <authorList>
            <consortium name="The Broad Institute Genomics Platform"/>
            <consortium name="The Broad Institute Genome Sequencing Center for Infectious Disease"/>
            <person name="Wu L."/>
            <person name="Ma J."/>
        </authorList>
    </citation>
    <scope>NUCLEOTIDE SEQUENCE [LARGE SCALE GENOMIC DNA]</scope>
    <source>
        <strain evidence="2">KCTC 12907</strain>
    </source>
</reference>
<evidence type="ECO:0000313" key="1">
    <source>
        <dbReference type="EMBL" id="MFC7147930.1"/>
    </source>
</evidence>
<dbReference type="EMBL" id="JBHTAI010000003">
    <property type="protein sequence ID" value="MFC7147930.1"/>
    <property type="molecule type" value="Genomic_DNA"/>
</dbReference>
<protein>
    <submittedName>
        <fullName evidence="1">Uncharacterized protein</fullName>
    </submittedName>
</protein>
<comment type="caution">
    <text evidence="1">The sequence shown here is derived from an EMBL/GenBank/DDBJ whole genome shotgun (WGS) entry which is preliminary data.</text>
</comment>
<dbReference type="RefSeq" id="WP_378051019.1">
    <property type="nucleotide sequence ID" value="NZ_JBHMDN010000032.1"/>
</dbReference>
<sequence length="106" mass="12659">MDVEGLKEFVRKYNLEERSVVGFWNYFNNFKKEHKDEFYDTFPDFNSDEMELSIGTVALRITNWPEDGYNHVVVTVELHYKKQYAGRYSIEFSLTGEVEDDHLSLF</sequence>
<proteinExistence type="predicted"/>
<name>A0ABW2F7Q6_9BACL</name>
<dbReference type="Proteomes" id="UP001596378">
    <property type="component" value="Unassembled WGS sequence"/>
</dbReference>